<dbReference type="AlphaFoldDB" id="A0AAV1RKC8"/>
<dbReference type="EMBL" id="CAWUPB010000994">
    <property type="protein sequence ID" value="CAK7335817.1"/>
    <property type="molecule type" value="Genomic_DNA"/>
</dbReference>
<evidence type="ECO:0008006" key="3">
    <source>
        <dbReference type="Google" id="ProtNLM"/>
    </source>
</evidence>
<keyword evidence="2" id="KW-1185">Reference proteome</keyword>
<name>A0AAV1RKC8_9ROSI</name>
<gene>
    <name evidence="1" type="ORF">DCAF_LOCUS10820</name>
</gene>
<evidence type="ECO:0000313" key="2">
    <source>
        <dbReference type="Proteomes" id="UP001314170"/>
    </source>
</evidence>
<comment type="caution">
    <text evidence="1">The sequence shown here is derived from an EMBL/GenBank/DDBJ whole genome shotgun (WGS) entry which is preliminary data.</text>
</comment>
<evidence type="ECO:0000313" key="1">
    <source>
        <dbReference type="EMBL" id="CAK7335817.1"/>
    </source>
</evidence>
<accession>A0AAV1RKC8</accession>
<reference evidence="1 2" key="1">
    <citation type="submission" date="2024-01" db="EMBL/GenBank/DDBJ databases">
        <authorList>
            <person name="Waweru B."/>
        </authorList>
    </citation>
    <scope>NUCLEOTIDE SEQUENCE [LARGE SCALE GENOMIC DNA]</scope>
</reference>
<organism evidence="1 2">
    <name type="scientific">Dovyalis caffra</name>
    <dbReference type="NCBI Taxonomy" id="77055"/>
    <lineage>
        <taxon>Eukaryota</taxon>
        <taxon>Viridiplantae</taxon>
        <taxon>Streptophyta</taxon>
        <taxon>Embryophyta</taxon>
        <taxon>Tracheophyta</taxon>
        <taxon>Spermatophyta</taxon>
        <taxon>Magnoliopsida</taxon>
        <taxon>eudicotyledons</taxon>
        <taxon>Gunneridae</taxon>
        <taxon>Pentapetalae</taxon>
        <taxon>rosids</taxon>
        <taxon>fabids</taxon>
        <taxon>Malpighiales</taxon>
        <taxon>Salicaceae</taxon>
        <taxon>Flacourtieae</taxon>
        <taxon>Dovyalis</taxon>
    </lineage>
</organism>
<dbReference type="Proteomes" id="UP001314170">
    <property type="component" value="Unassembled WGS sequence"/>
</dbReference>
<sequence>MELGNGGSSSSTQNGVEKLVGTNYRYWRMCMEAYLQELDSDEKIGEARPRRTSNSHSLIIQLIRVMKEGIAKIDDDAKGSDIKLNDVYRVLGLKRNLVSVSQITDSRKYVLFGSNDVKVLDNVNQITSDVVVVNKKKGSLFVKSAGEERLEVYGPETKRFVTSQDVVFDEVLTLHSREKFSIENVILDDDQDNLMELFPRKHYRGISRH</sequence>
<proteinExistence type="predicted"/>
<protein>
    <recommendedName>
        <fullName evidence="3">DUF4219 domain-containing protein</fullName>
    </recommendedName>
</protein>